<sequence>MKPALVLDLDETLISSSMLRPSSGCLMSTNHHHPNHHRSTISSSLKRQSVPNISKLVQKIEKEDHSINDIDFLIQENTQFPSTSNSDFQTSSDDNFESSSQNNNDQVQKENLGVDYNDMNDQSVCFTIKYNRRRIYIMTRPGLHRFYSSVKTLFDVYFFTSSERKYADQIINYIDDQVPQERRFFRDSCISFAGYYVKDLSILNRDLRDVILVDDTEGCALRQPGNLLRISPWFGCSFSPSVESQPSISLLAGQNKTALNIESPTNINESSNTNANANTFSSFSQQQLRRKSYGDVKTNNNKTILNKGNNDQTDNELNGRILPILIKFSQDFHIRHSMDKVKEMTQYSQISHQRDNELDIPISAI</sequence>
<keyword evidence="1" id="KW-0809">Transit peptide</keyword>
<feature type="compositionally biased region" description="Low complexity" evidence="2">
    <location>
        <begin position="270"/>
        <end position="284"/>
    </location>
</feature>
<protein>
    <recommendedName>
        <fullName evidence="1">Mitochondrial import inner membrane translocase subunit TIM50</fullName>
    </recommendedName>
</protein>
<dbReference type="Pfam" id="PF03031">
    <property type="entry name" value="NIF"/>
    <property type="match status" value="1"/>
</dbReference>
<dbReference type="CDD" id="cd07521">
    <property type="entry name" value="HAD_FCP1-like"/>
    <property type="match status" value="1"/>
</dbReference>
<dbReference type="Gene3D" id="3.40.50.1000">
    <property type="entry name" value="HAD superfamily/HAD-like"/>
    <property type="match status" value="1"/>
</dbReference>
<keyword evidence="5" id="KW-1185">Reference proteome</keyword>
<feature type="domain" description="FCP1 homology" evidence="3">
    <location>
        <begin position="1"/>
        <end position="257"/>
    </location>
</feature>
<proteinExistence type="inferred from homology"/>
<reference evidence="4 5" key="1">
    <citation type="submission" date="2024-04" db="EMBL/GenBank/DDBJ databases">
        <title>Tritrichomonas musculus Genome.</title>
        <authorList>
            <person name="Alves-Ferreira E."/>
            <person name="Grigg M."/>
            <person name="Lorenzi H."/>
            <person name="Galac M."/>
        </authorList>
    </citation>
    <scope>NUCLEOTIDE SEQUENCE [LARGE SCALE GENOMIC DNA]</scope>
    <source>
        <strain evidence="4 5">EAF2021</strain>
    </source>
</reference>
<keyword evidence="1" id="KW-0496">Mitochondrion</keyword>
<accession>A0ABR2HWP5</accession>
<dbReference type="PROSITE" id="PS50969">
    <property type="entry name" value="FCP1"/>
    <property type="match status" value="1"/>
</dbReference>
<dbReference type="InterPro" id="IPR023214">
    <property type="entry name" value="HAD_sf"/>
</dbReference>
<dbReference type="Proteomes" id="UP001470230">
    <property type="component" value="Unassembled WGS sequence"/>
</dbReference>
<keyword evidence="1" id="KW-0653">Protein transport</keyword>
<feature type="region of interest" description="Disordered" evidence="2">
    <location>
        <begin position="81"/>
        <end position="105"/>
    </location>
</feature>
<evidence type="ECO:0000313" key="4">
    <source>
        <dbReference type="EMBL" id="KAK8854070.1"/>
    </source>
</evidence>
<evidence type="ECO:0000256" key="2">
    <source>
        <dbReference type="SAM" id="MobiDB-lite"/>
    </source>
</evidence>
<dbReference type="SUPFAM" id="SSF56784">
    <property type="entry name" value="HAD-like"/>
    <property type="match status" value="1"/>
</dbReference>
<gene>
    <name evidence="4" type="ORF">M9Y10_016621</name>
</gene>
<dbReference type="InterPro" id="IPR004274">
    <property type="entry name" value="FCP1_dom"/>
</dbReference>
<feature type="region of interest" description="Disordered" evidence="2">
    <location>
        <begin position="267"/>
        <end position="292"/>
    </location>
</feature>
<dbReference type="PANTHER" id="PTHR12210">
    <property type="entry name" value="DULLARD PROTEIN PHOSPHATASE"/>
    <property type="match status" value="1"/>
</dbReference>
<comment type="similarity">
    <text evidence="1">Belongs to the TIM50 family.</text>
</comment>
<keyword evidence="1" id="KW-0813">Transport</keyword>
<keyword evidence="1" id="KW-0811">Translocation</keyword>
<name>A0ABR2HWP5_9EUKA</name>
<dbReference type="SMART" id="SM00577">
    <property type="entry name" value="CPDc"/>
    <property type="match status" value="1"/>
</dbReference>
<comment type="caution">
    <text evidence="4">The sequence shown here is derived from an EMBL/GenBank/DDBJ whole genome shotgun (WGS) entry which is preliminary data.</text>
</comment>
<organism evidence="4 5">
    <name type="scientific">Tritrichomonas musculus</name>
    <dbReference type="NCBI Taxonomy" id="1915356"/>
    <lineage>
        <taxon>Eukaryota</taxon>
        <taxon>Metamonada</taxon>
        <taxon>Parabasalia</taxon>
        <taxon>Tritrichomonadida</taxon>
        <taxon>Tritrichomonadidae</taxon>
        <taxon>Tritrichomonas</taxon>
    </lineage>
</organism>
<dbReference type="InterPro" id="IPR050365">
    <property type="entry name" value="TIM50"/>
</dbReference>
<evidence type="ECO:0000259" key="3">
    <source>
        <dbReference type="PROSITE" id="PS50969"/>
    </source>
</evidence>
<comment type="subcellular location">
    <subcellularLocation>
        <location evidence="1">Mitochondrion inner membrane</location>
        <topology evidence="1">Single-pass membrane protein</topology>
    </subcellularLocation>
</comment>
<comment type="function">
    <text evidence="1">Essential component of the TIM23 complex, a complex that mediates the translocation of transit peptide-containing proteins across the mitochondrial inner membrane.</text>
</comment>
<dbReference type="InterPro" id="IPR036412">
    <property type="entry name" value="HAD-like_sf"/>
</dbReference>
<evidence type="ECO:0000313" key="5">
    <source>
        <dbReference type="Proteomes" id="UP001470230"/>
    </source>
</evidence>
<comment type="subunit">
    <text evidence="1">Component of the TIM23 complex.</text>
</comment>
<dbReference type="EMBL" id="JAPFFF010000021">
    <property type="protein sequence ID" value="KAK8854070.1"/>
    <property type="molecule type" value="Genomic_DNA"/>
</dbReference>
<evidence type="ECO:0000256" key="1">
    <source>
        <dbReference type="RuleBase" id="RU365079"/>
    </source>
</evidence>